<reference evidence="1 2" key="1">
    <citation type="journal article" date="2013" name="BMC Genomics">
        <title>The miniature genome of a carnivorous plant Genlisea aurea contains a low number of genes and short non-coding sequences.</title>
        <authorList>
            <person name="Leushkin E.V."/>
            <person name="Sutormin R.A."/>
            <person name="Nabieva E.R."/>
            <person name="Penin A.A."/>
            <person name="Kondrashov A.S."/>
            <person name="Logacheva M.D."/>
        </authorList>
    </citation>
    <scope>NUCLEOTIDE SEQUENCE [LARGE SCALE GENOMIC DNA]</scope>
</reference>
<keyword evidence="2" id="KW-1185">Reference proteome</keyword>
<dbReference type="Gene3D" id="1.50.10.130">
    <property type="entry name" value="Terpene synthase, N-terminal domain"/>
    <property type="match status" value="1"/>
</dbReference>
<dbReference type="Proteomes" id="UP000015453">
    <property type="component" value="Unassembled WGS sequence"/>
</dbReference>
<gene>
    <name evidence="1" type="ORF">M569_15498</name>
</gene>
<evidence type="ECO:0000313" key="2">
    <source>
        <dbReference type="Proteomes" id="UP000015453"/>
    </source>
</evidence>
<dbReference type="InterPro" id="IPR008930">
    <property type="entry name" value="Terpenoid_cyclase/PrenylTrfase"/>
</dbReference>
<dbReference type="SUPFAM" id="SSF48239">
    <property type="entry name" value="Terpenoid cyclases/Protein prenyltransferases"/>
    <property type="match status" value="1"/>
</dbReference>
<dbReference type="InterPro" id="IPR036965">
    <property type="entry name" value="Terpene_synth_N_sf"/>
</dbReference>
<accession>S8BXE6</accession>
<dbReference type="GO" id="GO:0010333">
    <property type="term" value="F:terpene synthase activity"/>
    <property type="evidence" value="ECO:0007669"/>
    <property type="project" value="InterPro"/>
</dbReference>
<proteinExistence type="predicted"/>
<feature type="non-terminal residue" evidence="1">
    <location>
        <position position="99"/>
    </location>
</feature>
<protein>
    <submittedName>
        <fullName evidence="1">Uncharacterized protein</fullName>
    </submittedName>
</protein>
<dbReference type="EMBL" id="AUSU01008466">
    <property type="protein sequence ID" value="EPS59310.1"/>
    <property type="molecule type" value="Genomic_DNA"/>
</dbReference>
<evidence type="ECO:0000313" key="1">
    <source>
        <dbReference type="EMBL" id="EPS59310.1"/>
    </source>
</evidence>
<sequence>MWLLLNPIPAAFSTCRFEPLTAAPIRSGSSRKIRSVPPSAAVAVNQSSQVSLHRLHSLVQVLKSREPAESVERLKWVDTLQRLGVDRYVQLEIDALLRD</sequence>
<comment type="caution">
    <text evidence="1">The sequence shown here is derived from an EMBL/GenBank/DDBJ whole genome shotgun (WGS) entry which is preliminary data.</text>
</comment>
<name>S8BXE6_9LAMI</name>
<dbReference type="AlphaFoldDB" id="S8BXE6"/>
<organism evidence="1 2">
    <name type="scientific">Genlisea aurea</name>
    <dbReference type="NCBI Taxonomy" id="192259"/>
    <lineage>
        <taxon>Eukaryota</taxon>
        <taxon>Viridiplantae</taxon>
        <taxon>Streptophyta</taxon>
        <taxon>Embryophyta</taxon>
        <taxon>Tracheophyta</taxon>
        <taxon>Spermatophyta</taxon>
        <taxon>Magnoliopsida</taxon>
        <taxon>eudicotyledons</taxon>
        <taxon>Gunneridae</taxon>
        <taxon>Pentapetalae</taxon>
        <taxon>asterids</taxon>
        <taxon>lamiids</taxon>
        <taxon>Lamiales</taxon>
        <taxon>Lentibulariaceae</taxon>
        <taxon>Genlisea</taxon>
    </lineage>
</organism>